<dbReference type="PANTHER" id="PTHR11014:SF63">
    <property type="entry name" value="METALLOPEPTIDASE, PUTATIVE (AFU_ORTHOLOGUE AFUA_6G09600)-RELATED"/>
    <property type="match status" value="1"/>
</dbReference>
<dbReference type="Gene3D" id="3.40.630.10">
    <property type="entry name" value="Zn peptidases"/>
    <property type="match status" value="1"/>
</dbReference>
<organism evidence="1 2">
    <name type="scientific">Streptomyces carpinensis</name>
    <dbReference type="NCBI Taxonomy" id="66369"/>
    <lineage>
        <taxon>Bacteria</taxon>
        <taxon>Bacillati</taxon>
        <taxon>Actinomycetota</taxon>
        <taxon>Actinomycetes</taxon>
        <taxon>Kitasatosporales</taxon>
        <taxon>Streptomycetaceae</taxon>
        <taxon>Streptomyces</taxon>
    </lineage>
</organism>
<evidence type="ECO:0000313" key="1">
    <source>
        <dbReference type="EMBL" id="MER6984764.1"/>
    </source>
</evidence>
<sequence>MTLKDSVEAVVAGLGDIRSELEDFYMDLHAHPELGHQEHRTAIQVAERLRSCSYQVRDGIGGTGVVGVLANGDGPTVLLRADMDALPVREETGLPYAST</sequence>
<evidence type="ECO:0000313" key="2">
    <source>
        <dbReference type="Proteomes" id="UP001458415"/>
    </source>
</evidence>
<dbReference type="SUPFAM" id="SSF53187">
    <property type="entry name" value="Zn-dependent exopeptidases"/>
    <property type="match status" value="1"/>
</dbReference>
<accession>A0ABV1WKR1</accession>
<reference evidence="1 2" key="1">
    <citation type="submission" date="2024-06" db="EMBL/GenBank/DDBJ databases">
        <title>The Natural Products Discovery Center: Release of the First 8490 Sequenced Strains for Exploring Actinobacteria Biosynthetic Diversity.</title>
        <authorList>
            <person name="Kalkreuter E."/>
            <person name="Kautsar S.A."/>
            <person name="Yang D."/>
            <person name="Bader C.D."/>
            <person name="Teijaro C.N."/>
            <person name="Fluegel L."/>
            <person name="Davis C.M."/>
            <person name="Simpson J.R."/>
            <person name="Lauterbach L."/>
            <person name="Steele A.D."/>
            <person name="Gui C."/>
            <person name="Meng S."/>
            <person name="Li G."/>
            <person name="Viehrig K."/>
            <person name="Ye F."/>
            <person name="Su P."/>
            <person name="Kiefer A.F."/>
            <person name="Nichols A."/>
            <person name="Cepeda A.J."/>
            <person name="Yan W."/>
            <person name="Fan B."/>
            <person name="Jiang Y."/>
            <person name="Adhikari A."/>
            <person name="Zheng C.-J."/>
            <person name="Schuster L."/>
            <person name="Cowan T.M."/>
            <person name="Smanski M.J."/>
            <person name="Chevrette M.G."/>
            <person name="De Carvalho L.P.S."/>
            <person name="Shen B."/>
        </authorList>
    </citation>
    <scope>NUCLEOTIDE SEQUENCE [LARGE SCALE GENOMIC DNA]</scope>
    <source>
        <strain evidence="1 2">NPDC000634</strain>
    </source>
</reference>
<dbReference type="InterPro" id="IPR017439">
    <property type="entry name" value="Amidohydrolase"/>
</dbReference>
<gene>
    <name evidence="1" type="ORF">ABT317_49465</name>
</gene>
<name>A0ABV1WKR1_9ACTN</name>
<dbReference type="Proteomes" id="UP001458415">
    <property type="component" value="Unassembled WGS sequence"/>
</dbReference>
<comment type="caution">
    <text evidence="1">The sequence shown here is derived from an EMBL/GenBank/DDBJ whole genome shotgun (WGS) entry which is preliminary data.</text>
</comment>
<feature type="non-terminal residue" evidence="1">
    <location>
        <position position="99"/>
    </location>
</feature>
<keyword evidence="2" id="KW-1185">Reference proteome</keyword>
<dbReference type="EMBL" id="JBEPCU010001997">
    <property type="protein sequence ID" value="MER6984764.1"/>
    <property type="molecule type" value="Genomic_DNA"/>
</dbReference>
<protein>
    <submittedName>
        <fullName evidence="1">Amidohydrolase</fullName>
    </submittedName>
</protein>
<dbReference type="PANTHER" id="PTHR11014">
    <property type="entry name" value="PEPTIDASE M20 FAMILY MEMBER"/>
    <property type="match status" value="1"/>
</dbReference>
<proteinExistence type="predicted"/>